<dbReference type="InterPro" id="IPR012257">
    <property type="entry name" value="Glc_ox_4Fe-4S"/>
</dbReference>
<comment type="cofactor">
    <cofactor evidence="6">
        <name>[4Fe-4S] cluster</name>
        <dbReference type="ChEBI" id="CHEBI:49883"/>
    </cofactor>
    <text evidence="6">Binds 2 [4Fe-4S] clusters.</text>
</comment>
<comment type="function">
    <text evidence="6">Component of a complex that catalyzes the oxidation of glycolate to glyoxylate.</text>
</comment>
<accession>A0A1H9LA00</accession>
<dbReference type="Pfam" id="PF13183">
    <property type="entry name" value="Fer4_8"/>
    <property type="match status" value="1"/>
</dbReference>
<dbReference type="EMBL" id="FOFS01000015">
    <property type="protein sequence ID" value="SER08200.1"/>
    <property type="molecule type" value="Genomic_DNA"/>
</dbReference>
<feature type="domain" description="4Fe-4S ferredoxin-type" evidence="7">
    <location>
        <begin position="61"/>
        <end position="90"/>
    </location>
</feature>
<dbReference type="GO" id="GO:0046872">
    <property type="term" value="F:metal ion binding"/>
    <property type="evidence" value="ECO:0007669"/>
    <property type="project" value="UniProtKB-UniRule"/>
</dbReference>
<evidence type="ECO:0000256" key="5">
    <source>
        <dbReference type="ARBA" id="ARBA00023014"/>
    </source>
</evidence>
<dbReference type="PANTHER" id="PTHR32479:SF17">
    <property type="entry name" value="GLYCOLATE OXIDASE IRON-SULFUR SUBUNIT"/>
    <property type="match status" value="1"/>
</dbReference>
<dbReference type="Proteomes" id="UP000199233">
    <property type="component" value="Unassembled WGS sequence"/>
</dbReference>
<dbReference type="AlphaFoldDB" id="A0A1H9LA00"/>
<keyword evidence="5 6" id="KW-0411">Iron-sulfur</keyword>
<organism evidence="8 9">
    <name type="scientific">Solimonas aquatica</name>
    <dbReference type="NCBI Taxonomy" id="489703"/>
    <lineage>
        <taxon>Bacteria</taxon>
        <taxon>Pseudomonadati</taxon>
        <taxon>Pseudomonadota</taxon>
        <taxon>Gammaproteobacteria</taxon>
        <taxon>Nevskiales</taxon>
        <taxon>Nevskiaceae</taxon>
        <taxon>Solimonas</taxon>
    </lineage>
</organism>
<evidence type="ECO:0000256" key="1">
    <source>
        <dbReference type="ARBA" id="ARBA00022485"/>
    </source>
</evidence>
<comment type="catalytic activity">
    <reaction evidence="6">
        <text>(R)-lactate + A = pyruvate + AH2</text>
        <dbReference type="Rhea" id="RHEA:15089"/>
        <dbReference type="ChEBI" id="CHEBI:13193"/>
        <dbReference type="ChEBI" id="CHEBI:15361"/>
        <dbReference type="ChEBI" id="CHEBI:16004"/>
        <dbReference type="ChEBI" id="CHEBI:17499"/>
    </reaction>
</comment>
<keyword evidence="6" id="KW-0813">Transport</keyword>
<gene>
    <name evidence="8" type="ORF">SAMN04488038_11582</name>
</gene>
<evidence type="ECO:0000256" key="3">
    <source>
        <dbReference type="ARBA" id="ARBA00022737"/>
    </source>
</evidence>
<dbReference type="STRING" id="489703.SAMN04488038_11582"/>
<sequence>MSRPSVPAAPFPLDKADLCVKCGLCLPHCPTYGETRHEGDSPRGRIALMQGLASGLVTASPVLQAHLDGCLSCRRCETVCPAKVPYGELLDAARGLQARSNPASGRLARRLAPWLSQASLRGLLRVLLKLAQRSGLARLARGALRRWASLLPAPDATIRVGSYQAPAQDLPVALFRGCVNDIAERQTLAALETLLRRAGFALQPAAAQSCCGALAQHAGQTALLTPLITRNVQAFAEAQHIVYAGSGCGATLREYGRLEASAGAFAQRVTDPHRLLLQHWPQGVALKPLPLRAALHLPCTQQNVCGGSDDILALLRKIPELELLPLSTQQACCGAAGTYFLNQPQMADQLLAHKLDELAALQPALLLSSNIGCSLHLAAGLRRRGLKVPVRHPLALLAQQWPDA</sequence>
<dbReference type="InterPro" id="IPR009051">
    <property type="entry name" value="Helical_ferredxn"/>
</dbReference>
<dbReference type="InterPro" id="IPR004017">
    <property type="entry name" value="Cys_rich_dom"/>
</dbReference>
<comment type="catalytic activity">
    <reaction evidence="6">
        <text>glycolate + A = glyoxylate + AH2</text>
        <dbReference type="Rhea" id="RHEA:21264"/>
        <dbReference type="ChEBI" id="CHEBI:13193"/>
        <dbReference type="ChEBI" id="CHEBI:17499"/>
        <dbReference type="ChEBI" id="CHEBI:29805"/>
        <dbReference type="ChEBI" id="CHEBI:36655"/>
        <dbReference type="EC" id="1.1.99.14"/>
    </reaction>
</comment>
<dbReference type="Gene3D" id="1.10.1060.10">
    <property type="entry name" value="Alpha-helical ferredoxin"/>
    <property type="match status" value="1"/>
</dbReference>
<dbReference type="PANTHER" id="PTHR32479">
    <property type="entry name" value="GLYCOLATE OXIDASE IRON-SULFUR SUBUNIT"/>
    <property type="match status" value="1"/>
</dbReference>
<dbReference type="SUPFAM" id="SSF46548">
    <property type="entry name" value="alpha-helical ferredoxin"/>
    <property type="match status" value="1"/>
</dbReference>
<evidence type="ECO:0000256" key="2">
    <source>
        <dbReference type="ARBA" id="ARBA00022723"/>
    </source>
</evidence>
<dbReference type="Pfam" id="PF02754">
    <property type="entry name" value="CCG"/>
    <property type="match status" value="2"/>
</dbReference>
<keyword evidence="2 6" id="KW-0479">Metal-binding</keyword>
<dbReference type="PIRSF" id="PIRSF000139">
    <property type="entry name" value="Glc_ox_4Fe-4S"/>
    <property type="match status" value="1"/>
</dbReference>
<dbReference type="PROSITE" id="PS51379">
    <property type="entry name" value="4FE4S_FER_2"/>
    <property type="match status" value="2"/>
</dbReference>
<name>A0A1H9LA00_9GAMM</name>
<keyword evidence="1 6" id="KW-0004">4Fe-4S</keyword>
<evidence type="ECO:0000259" key="7">
    <source>
        <dbReference type="PROSITE" id="PS51379"/>
    </source>
</evidence>
<dbReference type="PROSITE" id="PS00198">
    <property type="entry name" value="4FE4S_FER_1"/>
    <property type="match status" value="2"/>
</dbReference>
<feature type="domain" description="4Fe-4S ferredoxin-type" evidence="7">
    <location>
        <begin position="9"/>
        <end position="40"/>
    </location>
</feature>
<evidence type="ECO:0000313" key="9">
    <source>
        <dbReference type="Proteomes" id="UP000199233"/>
    </source>
</evidence>
<keyword evidence="3" id="KW-0677">Repeat</keyword>
<proteinExistence type="predicted"/>
<keyword evidence="4 6" id="KW-0408">Iron</keyword>
<dbReference type="GO" id="GO:0019154">
    <property type="term" value="F:glycolate dehydrogenase activity"/>
    <property type="evidence" value="ECO:0007669"/>
    <property type="project" value="UniProtKB-EC"/>
</dbReference>
<dbReference type="InterPro" id="IPR017900">
    <property type="entry name" value="4Fe4S_Fe_S_CS"/>
</dbReference>
<evidence type="ECO:0000256" key="6">
    <source>
        <dbReference type="PIRNR" id="PIRNR000139"/>
    </source>
</evidence>
<keyword evidence="6" id="KW-0249">Electron transport</keyword>
<protein>
    <recommendedName>
        <fullName evidence="6">Glycolate oxidase iron-sulfur subunit</fullName>
        <ecNumber evidence="6">1.1.99.14</ecNumber>
    </recommendedName>
</protein>
<dbReference type="InterPro" id="IPR017896">
    <property type="entry name" value="4Fe4S_Fe-S-bd"/>
</dbReference>
<dbReference type="GO" id="GO:0051539">
    <property type="term" value="F:4 iron, 4 sulfur cluster binding"/>
    <property type="evidence" value="ECO:0007669"/>
    <property type="project" value="UniProtKB-UniRule"/>
</dbReference>
<evidence type="ECO:0000256" key="4">
    <source>
        <dbReference type="ARBA" id="ARBA00023004"/>
    </source>
</evidence>
<reference evidence="8 9" key="1">
    <citation type="submission" date="2016-10" db="EMBL/GenBank/DDBJ databases">
        <authorList>
            <person name="de Groot N.N."/>
        </authorList>
    </citation>
    <scope>NUCLEOTIDE SEQUENCE [LARGE SCALE GENOMIC DNA]</scope>
    <source>
        <strain evidence="8 9">DSM 25927</strain>
    </source>
</reference>
<dbReference type="EC" id="1.1.99.14" evidence="6"/>
<evidence type="ECO:0000313" key="8">
    <source>
        <dbReference type="EMBL" id="SER08200.1"/>
    </source>
</evidence>
<keyword evidence="9" id="KW-1185">Reference proteome</keyword>